<evidence type="ECO:0000259" key="3">
    <source>
        <dbReference type="PROSITE" id="PS51186"/>
    </source>
</evidence>
<keyword evidence="2" id="KW-0012">Acyltransferase</keyword>
<organism evidence="4 5">
    <name type="scientific">Granulicella pectinivorans</name>
    <dbReference type="NCBI Taxonomy" id="474950"/>
    <lineage>
        <taxon>Bacteria</taxon>
        <taxon>Pseudomonadati</taxon>
        <taxon>Acidobacteriota</taxon>
        <taxon>Terriglobia</taxon>
        <taxon>Terriglobales</taxon>
        <taxon>Acidobacteriaceae</taxon>
        <taxon>Granulicella</taxon>
    </lineage>
</organism>
<dbReference type="InterPro" id="IPR050680">
    <property type="entry name" value="YpeA/RimI_acetyltransf"/>
</dbReference>
<proteinExistence type="predicted"/>
<protein>
    <submittedName>
        <fullName evidence="4">Predicted acetyltransferase, GNAT family</fullName>
    </submittedName>
</protein>
<dbReference type="OrthoDB" id="5291446at2"/>
<dbReference type="InterPro" id="IPR000182">
    <property type="entry name" value="GNAT_dom"/>
</dbReference>
<dbReference type="EMBL" id="FOZL01000001">
    <property type="protein sequence ID" value="SFS03154.1"/>
    <property type="molecule type" value="Genomic_DNA"/>
</dbReference>
<dbReference type="PROSITE" id="PS51186">
    <property type="entry name" value="GNAT"/>
    <property type="match status" value="1"/>
</dbReference>
<sequence length="234" mass="24464">MQEPLDNPIWNSLTTMHAALAVGAGAGKGLARRFPATIGPLAGLKEATPEAYADLAAITPEGDLAVLFLEQKAVVPAGWELLREGALIQMVCPEVPDEPEIAASIAPLGAEDAAEMVALAKLTEPGPFREGTPTLGGFLGIRMDGRLAAMAGQRLSPGALTEVSAVCTHPDFRGRGYARALVAAVARQIHARGRTPFLTSYAANAGAIKVYEQVGFATRRSFELAVLRPTPSAI</sequence>
<dbReference type="InterPro" id="IPR013653">
    <property type="entry name" value="GCN5-like_dom"/>
</dbReference>
<dbReference type="PANTHER" id="PTHR43420:SF3">
    <property type="entry name" value="N-ACETYLTRANSFERASE DOMAIN-CONTAINING PROTEIN"/>
    <property type="match status" value="1"/>
</dbReference>
<dbReference type="SUPFAM" id="SSF55729">
    <property type="entry name" value="Acyl-CoA N-acyltransferases (Nat)"/>
    <property type="match status" value="1"/>
</dbReference>
<dbReference type="STRING" id="474950.SAMN05421771_0748"/>
<evidence type="ECO:0000256" key="1">
    <source>
        <dbReference type="ARBA" id="ARBA00022679"/>
    </source>
</evidence>
<dbReference type="PANTHER" id="PTHR43420">
    <property type="entry name" value="ACETYLTRANSFERASE"/>
    <property type="match status" value="1"/>
</dbReference>
<evidence type="ECO:0000313" key="5">
    <source>
        <dbReference type="Proteomes" id="UP000199024"/>
    </source>
</evidence>
<name>A0A1I6LI99_9BACT</name>
<dbReference type="Proteomes" id="UP000199024">
    <property type="component" value="Unassembled WGS sequence"/>
</dbReference>
<dbReference type="Gene3D" id="3.40.630.30">
    <property type="match status" value="1"/>
</dbReference>
<dbReference type="InterPro" id="IPR016181">
    <property type="entry name" value="Acyl_CoA_acyltransferase"/>
</dbReference>
<keyword evidence="1 4" id="KW-0808">Transferase</keyword>
<dbReference type="AlphaFoldDB" id="A0A1I6LI99"/>
<keyword evidence="5" id="KW-1185">Reference proteome</keyword>
<feature type="domain" description="N-acetyltransferase" evidence="3">
    <location>
        <begin position="103"/>
        <end position="234"/>
    </location>
</feature>
<dbReference type="GO" id="GO:0016747">
    <property type="term" value="F:acyltransferase activity, transferring groups other than amino-acyl groups"/>
    <property type="evidence" value="ECO:0007669"/>
    <property type="project" value="InterPro"/>
</dbReference>
<gene>
    <name evidence="4" type="ORF">SAMN05421771_0748</name>
</gene>
<dbReference type="Pfam" id="PF08445">
    <property type="entry name" value="FR47"/>
    <property type="match status" value="1"/>
</dbReference>
<accession>A0A1I6LI99</accession>
<evidence type="ECO:0000313" key="4">
    <source>
        <dbReference type="EMBL" id="SFS03154.1"/>
    </source>
</evidence>
<evidence type="ECO:0000256" key="2">
    <source>
        <dbReference type="ARBA" id="ARBA00023315"/>
    </source>
</evidence>
<reference evidence="4 5" key="1">
    <citation type="submission" date="2016-10" db="EMBL/GenBank/DDBJ databases">
        <authorList>
            <person name="de Groot N.N."/>
        </authorList>
    </citation>
    <scope>NUCLEOTIDE SEQUENCE [LARGE SCALE GENOMIC DNA]</scope>
    <source>
        <strain evidence="4 5">DSM 21001</strain>
    </source>
</reference>
<dbReference type="RefSeq" id="WP_089836729.1">
    <property type="nucleotide sequence ID" value="NZ_FOZL01000001.1"/>
</dbReference>